<dbReference type="EC" id="2.5.1.61" evidence="7"/>
<evidence type="ECO:0000256" key="6">
    <source>
        <dbReference type="ARBA" id="ARBA00048169"/>
    </source>
</evidence>
<comment type="similarity">
    <text evidence="2 7">Belongs to the HMBS family.</text>
</comment>
<dbReference type="HAMAP" id="MF_00260">
    <property type="entry name" value="Porphobil_deam"/>
    <property type="match status" value="1"/>
</dbReference>
<evidence type="ECO:0000256" key="4">
    <source>
        <dbReference type="ARBA" id="ARBA00022679"/>
    </source>
</evidence>
<comment type="caution">
    <text evidence="11">The sequence shown here is derived from an EMBL/GenBank/DDBJ whole genome shotgun (WGS) entry which is preliminary data.</text>
</comment>
<feature type="domain" description="Porphobilinogen deaminase C-terminal" evidence="10">
    <location>
        <begin position="254"/>
        <end position="331"/>
    </location>
</feature>
<keyword evidence="12" id="KW-1185">Reference proteome</keyword>
<keyword evidence="4 7" id="KW-0808">Transferase</keyword>
<dbReference type="Pfam" id="PF03900">
    <property type="entry name" value="Porphobil_deamC"/>
    <property type="match status" value="1"/>
</dbReference>
<comment type="catalytic activity">
    <reaction evidence="6 7">
        <text>4 porphobilinogen + H2O = hydroxymethylbilane + 4 NH4(+)</text>
        <dbReference type="Rhea" id="RHEA:13185"/>
        <dbReference type="ChEBI" id="CHEBI:15377"/>
        <dbReference type="ChEBI" id="CHEBI:28938"/>
        <dbReference type="ChEBI" id="CHEBI:57845"/>
        <dbReference type="ChEBI" id="CHEBI:58126"/>
        <dbReference type="EC" id="2.5.1.61"/>
    </reaction>
</comment>
<evidence type="ECO:0000259" key="10">
    <source>
        <dbReference type="Pfam" id="PF03900"/>
    </source>
</evidence>
<dbReference type="PANTHER" id="PTHR11557:SF0">
    <property type="entry name" value="PORPHOBILINOGEN DEAMINASE"/>
    <property type="match status" value="1"/>
</dbReference>
<comment type="cofactor">
    <cofactor evidence="7">
        <name>dipyrromethane</name>
        <dbReference type="ChEBI" id="CHEBI:60342"/>
    </cofactor>
    <text evidence="7">Binds 1 dipyrromethane group covalently.</text>
</comment>
<evidence type="ECO:0000256" key="8">
    <source>
        <dbReference type="SAM" id="MobiDB-lite"/>
    </source>
</evidence>
<dbReference type="PIRSF" id="PIRSF001438">
    <property type="entry name" value="4pyrrol_synth_OHMeBilane_synth"/>
    <property type="match status" value="1"/>
</dbReference>
<dbReference type="InterPro" id="IPR000860">
    <property type="entry name" value="HemC"/>
</dbReference>
<accession>A0A2U1FD23</accession>
<comment type="miscellaneous">
    <text evidence="7">The porphobilinogen subunits are added to the dipyrromethane group.</text>
</comment>
<feature type="domain" description="Porphobilinogen deaminase N-terminal" evidence="9">
    <location>
        <begin position="19"/>
        <end position="224"/>
    </location>
</feature>
<evidence type="ECO:0000256" key="1">
    <source>
        <dbReference type="ARBA" id="ARBA00002869"/>
    </source>
</evidence>
<dbReference type="OrthoDB" id="9810298at2"/>
<protein>
    <recommendedName>
        <fullName evidence="7">Porphobilinogen deaminase</fullName>
        <shortName evidence="7">PBG</shortName>
        <ecNumber evidence="7">2.5.1.61</ecNumber>
    </recommendedName>
    <alternativeName>
        <fullName evidence="7">Hydroxymethylbilane synthase</fullName>
        <shortName evidence="7">HMBS</shortName>
    </alternativeName>
    <alternativeName>
        <fullName evidence="7">Pre-uroporphyrinogen synthase</fullName>
    </alternativeName>
</protein>
<dbReference type="InterPro" id="IPR022418">
    <property type="entry name" value="Porphobilinogen_deaminase_C"/>
</dbReference>
<dbReference type="RefSeq" id="WP_116708339.1">
    <property type="nucleotide sequence ID" value="NZ_QEKW01000005.1"/>
</dbReference>
<dbReference type="SUPFAM" id="SSF54782">
    <property type="entry name" value="Porphobilinogen deaminase (hydroxymethylbilane synthase), C-terminal domain"/>
    <property type="match status" value="1"/>
</dbReference>
<dbReference type="EMBL" id="QEKW01000005">
    <property type="protein sequence ID" value="PVZ10087.1"/>
    <property type="molecule type" value="Genomic_DNA"/>
</dbReference>
<organism evidence="11 12">
    <name type="scientific">Actinomycetospora cinnamomea</name>
    <dbReference type="NCBI Taxonomy" id="663609"/>
    <lineage>
        <taxon>Bacteria</taxon>
        <taxon>Bacillati</taxon>
        <taxon>Actinomycetota</taxon>
        <taxon>Actinomycetes</taxon>
        <taxon>Pseudonocardiales</taxon>
        <taxon>Pseudonocardiaceae</taxon>
        <taxon>Actinomycetospora</taxon>
    </lineage>
</organism>
<evidence type="ECO:0000256" key="7">
    <source>
        <dbReference type="HAMAP-Rule" id="MF_00260"/>
    </source>
</evidence>
<evidence type="ECO:0000313" key="12">
    <source>
        <dbReference type="Proteomes" id="UP000245639"/>
    </source>
</evidence>
<comment type="function">
    <text evidence="1 7">Tetrapolymerization of the monopyrrole PBG into the hydroxymethylbilane pre-uroporphyrinogen in several discrete steps.</text>
</comment>
<dbReference type="PANTHER" id="PTHR11557">
    <property type="entry name" value="PORPHOBILINOGEN DEAMINASE"/>
    <property type="match status" value="1"/>
</dbReference>
<dbReference type="GO" id="GO:0006782">
    <property type="term" value="P:protoporphyrinogen IX biosynthetic process"/>
    <property type="evidence" value="ECO:0007669"/>
    <property type="project" value="UniProtKB-UniRule"/>
</dbReference>
<dbReference type="Proteomes" id="UP000245639">
    <property type="component" value="Unassembled WGS sequence"/>
</dbReference>
<dbReference type="GO" id="GO:0005737">
    <property type="term" value="C:cytoplasm"/>
    <property type="evidence" value="ECO:0007669"/>
    <property type="project" value="UniProtKB-UniRule"/>
</dbReference>
<evidence type="ECO:0000256" key="2">
    <source>
        <dbReference type="ARBA" id="ARBA00005638"/>
    </source>
</evidence>
<feature type="modified residue" description="S-(dipyrrolylmethanemethyl)cysteine" evidence="7">
    <location>
        <position position="270"/>
    </location>
</feature>
<dbReference type="Gene3D" id="3.30.160.40">
    <property type="entry name" value="Porphobilinogen deaminase, C-terminal domain"/>
    <property type="match status" value="1"/>
</dbReference>
<comment type="subunit">
    <text evidence="3 7">Monomer.</text>
</comment>
<dbReference type="Pfam" id="PF01379">
    <property type="entry name" value="Porphobil_deam"/>
    <property type="match status" value="1"/>
</dbReference>
<dbReference type="GO" id="GO:0004418">
    <property type="term" value="F:hydroxymethylbilane synthase activity"/>
    <property type="evidence" value="ECO:0007669"/>
    <property type="project" value="UniProtKB-UniRule"/>
</dbReference>
<evidence type="ECO:0000259" key="9">
    <source>
        <dbReference type="Pfam" id="PF01379"/>
    </source>
</evidence>
<dbReference type="FunFam" id="3.40.190.10:FF:000005">
    <property type="entry name" value="Porphobilinogen deaminase"/>
    <property type="match status" value="1"/>
</dbReference>
<keyword evidence="5 7" id="KW-0627">Porphyrin biosynthesis</keyword>
<dbReference type="AlphaFoldDB" id="A0A2U1FD23"/>
<evidence type="ECO:0000256" key="3">
    <source>
        <dbReference type="ARBA" id="ARBA00011245"/>
    </source>
</evidence>
<proteinExistence type="inferred from homology"/>
<evidence type="ECO:0000256" key="5">
    <source>
        <dbReference type="ARBA" id="ARBA00023244"/>
    </source>
</evidence>
<feature type="region of interest" description="Disordered" evidence="8">
    <location>
        <begin position="329"/>
        <end position="358"/>
    </location>
</feature>
<reference evidence="11 12" key="1">
    <citation type="submission" date="2018-04" db="EMBL/GenBank/DDBJ databases">
        <title>Genomic Encyclopedia of Type Strains, Phase IV (KMG-IV): sequencing the most valuable type-strain genomes for metagenomic binning, comparative biology and taxonomic classification.</title>
        <authorList>
            <person name="Goeker M."/>
        </authorList>
    </citation>
    <scope>NUCLEOTIDE SEQUENCE [LARGE SCALE GENOMIC DNA]</scope>
    <source>
        <strain evidence="11 12">DSM 45771</strain>
    </source>
</reference>
<name>A0A2U1FD23_9PSEU</name>
<gene>
    <name evidence="7" type="primary">hemC</name>
    <name evidence="11" type="ORF">C8D89_105163</name>
</gene>
<sequence length="358" mass="36065">MTAAPGTTDALTGAGARTIRIGTRASLLARTQTDIVASALTAAGATVEIVTISTSGDRSQAAGTPIAQTGVGVFVTALREALLADEIDVAVHSYKDLPTAGVPGLVLAAVPAREDPRDALVARDGMVLGELPPGAVVGTGSPRRITQIGALGLGLELVPIRGNVDTRIGKVTRGELDAVVLARAGLARLGRAGEVTEVLDPLQVLPAPAQGALACECRAADPAARSEAELSRQRQDAALAALLRDTLHDASVATAVTAERAVLAGLGSPCNAPVGALAEVVEDLDDDGRVVERLSLRAVAATADGALVRASATGETEDAERIGRELADELLADGAEPKGVAGDAAQPVRDAPHPPPAS</sequence>
<dbReference type="PRINTS" id="PR00151">
    <property type="entry name" value="PORPHBDMNASE"/>
</dbReference>
<dbReference type="InterPro" id="IPR022417">
    <property type="entry name" value="Porphobilin_deaminase_N"/>
</dbReference>
<dbReference type="InterPro" id="IPR036803">
    <property type="entry name" value="Porphobilinogen_deaminase_C_sf"/>
</dbReference>
<dbReference type="Gene3D" id="3.40.190.10">
    <property type="entry name" value="Periplasmic binding protein-like II"/>
    <property type="match status" value="2"/>
</dbReference>
<evidence type="ECO:0000313" key="11">
    <source>
        <dbReference type="EMBL" id="PVZ10087.1"/>
    </source>
</evidence>
<dbReference type="SUPFAM" id="SSF53850">
    <property type="entry name" value="Periplasmic binding protein-like II"/>
    <property type="match status" value="1"/>
</dbReference>
<dbReference type="NCBIfam" id="TIGR00212">
    <property type="entry name" value="hemC"/>
    <property type="match status" value="1"/>
</dbReference>